<accession>A0A8S5TSD5</accession>
<dbReference type="EMBL" id="BK015918">
    <property type="protein sequence ID" value="DAF85122.1"/>
    <property type="molecule type" value="Genomic_DNA"/>
</dbReference>
<reference evidence="2" key="1">
    <citation type="journal article" date="2021" name="Proc. Natl. Acad. Sci. U.S.A.">
        <title>A Catalog of Tens of Thousands of Viruses from Human Metagenomes Reveals Hidden Associations with Chronic Diseases.</title>
        <authorList>
            <person name="Tisza M.J."/>
            <person name="Buck C.B."/>
        </authorList>
    </citation>
    <scope>NUCLEOTIDE SEQUENCE</scope>
    <source>
        <strain evidence="2">Ctxdc10</strain>
    </source>
</reference>
<sequence length="224" mass="25261">MKEKILALLKTKFIGVDDAILDRIATKKAEGVTDEAQLPAIVEGIGFQDVLQSYGDYRAGDATQTAVRNYEKRHNLKDGKPIERPAPEPTPQDKPEPAQKNDFDPEKFKSELLREFSDIISGQKRKEALSATLRAKLDEAKIPASYYGGRIEGRDFKDEEEITAYVEKTMKDYGDFKQELANAGFQQVQPPQSAEVQQKTEEENLIAEIEKGTKQIVEQKNQTK</sequence>
<protein>
    <submittedName>
        <fullName evidence="2">Uncharacterized protein</fullName>
    </submittedName>
</protein>
<proteinExistence type="predicted"/>
<evidence type="ECO:0000256" key="1">
    <source>
        <dbReference type="SAM" id="MobiDB-lite"/>
    </source>
</evidence>
<feature type="region of interest" description="Disordered" evidence="1">
    <location>
        <begin position="70"/>
        <end position="107"/>
    </location>
</feature>
<name>A0A8S5TSD5_9CAUD</name>
<organism evidence="2">
    <name type="scientific">Siphoviridae sp. ctxdc10</name>
    <dbReference type="NCBI Taxonomy" id="2825740"/>
    <lineage>
        <taxon>Viruses</taxon>
        <taxon>Duplodnaviria</taxon>
        <taxon>Heunggongvirae</taxon>
        <taxon>Uroviricota</taxon>
        <taxon>Caudoviricetes</taxon>
    </lineage>
</organism>
<evidence type="ECO:0000313" key="2">
    <source>
        <dbReference type="EMBL" id="DAF85122.1"/>
    </source>
</evidence>